<keyword evidence="3" id="KW-1185">Reference proteome</keyword>
<name>A0A9N9YSD3_9HYPO</name>
<feature type="region of interest" description="Disordered" evidence="1">
    <location>
        <begin position="138"/>
        <end position="166"/>
    </location>
</feature>
<feature type="compositionally biased region" description="Basic residues" evidence="1">
    <location>
        <begin position="146"/>
        <end position="166"/>
    </location>
</feature>
<evidence type="ECO:0000313" key="2">
    <source>
        <dbReference type="EMBL" id="CAH0043068.1"/>
    </source>
</evidence>
<proteinExistence type="predicted"/>
<gene>
    <name evidence="2" type="ORF">CRHIZ90672A_00004924</name>
</gene>
<evidence type="ECO:0000313" key="3">
    <source>
        <dbReference type="Proteomes" id="UP000696573"/>
    </source>
</evidence>
<dbReference type="EMBL" id="CABFNQ020000768">
    <property type="protein sequence ID" value="CAH0043068.1"/>
    <property type="molecule type" value="Genomic_DNA"/>
</dbReference>
<accession>A0A9N9YSD3</accession>
<reference evidence="2" key="1">
    <citation type="submission" date="2021-10" db="EMBL/GenBank/DDBJ databases">
        <authorList>
            <person name="Piombo E."/>
        </authorList>
    </citation>
    <scope>NUCLEOTIDE SEQUENCE</scope>
</reference>
<organism evidence="2 3">
    <name type="scientific">Clonostachys rhizophaga</name>
    <dbReference type="NCBI Taxonomy" id="160324"/>
    <lineage>
        <taxon>Eukaryota</taxon>
        <taxon>Fungi</taxon>
        <taxon>Dikarya</taxon>
        <taxon>Ascomycota</taxon>
        <taxon>Pezizomycotina</taxon>
        <taxon>Sordariomycetes</taxon>
        <taxon>Hypocreomycetidae</taxon>
        <taxon>Hypocreales</taxon>
        <taxon>Bionectriaceae</taxon>
        <taxon>Clonostachys</taxon>
    </lineage>
</organism>
<dbReference type="AlphaFoldDB" id="A0A9N9YSD3"/>
<protein>
    <submittedName>
        <fullName evidence="2">Uncharacterized protein</fullName>
    </submittedName>
</protein>
<dbReference type="Proteomes" id="UP000696573">
    <property type="component" value="Unassembled WGS sequence"/>
</dbReference>
<evidence type="ECO:0000256" key="1">
    <source>
        <dbReference type="SAM" id="MobiDB-lite"/>
    </source>
</evidence>
<comment type="caution">
    <text evidence="2">The sequence shown here is derived from an EMBL/GenBank/DDBJ whole genome shotgun (WGS) entry which is preliminary data.</text>
</comment>
<feature type="region of interest" description="Disordered" evidence="1">
    <location>
        <begin position="72"/>
        <end position="122"/>
    </location>
</feature>
<sequence length="166" mass="17954">MTAVDLRLGVIPQALISGAARTAGTAWSMITVTASALQNAIALKKGNLVQSRSDQLAVKTVLQSVENNMVQKKTFSSTDWRTHGRAEESNGGGGGEEGEDGENEVVGGGGGDGDEEGEHDENKVVVVVVILKKGRRIRMSDGVERKQRRKSRRKRRRSIKATTTRR</sequence>